<name>A0A9Q3K4I5_9BASI</name>
<dbReference type="Proteomes" id="UP000765509">
    <property type="component" value="Unassembled WGS sequence"/>
</dbReference>
<evidence type="ECO:0000313" key="2">
    <source>
        <dbReference type="EMBL" id="MBW0573152.1"/>
    </source>
</evidence>
<feature type="compositionally biased region" description="Polar residues" evidence="1">
    <location>
        <begin position="172"/>
        <end position="182"/>
    </location>
</feature>
<sequence length="188" mass="21822">MRNHKLLTQIPGELEHAVNCRCNQSCTLDEIANTLQDVRKRTKLGKYSTYRGNSFGEKQPFRVYNEDKPREIVVEVTKKSSCHNFGSIDHHAKECSKAKKKIYSIFKVPEKEIQEDCESDLMGDSIRENYDDDQDPIEEFLVGYQEETQSKIQDLQLEEGLTQDTSKKRLCKQTQDKQTFPVTPTKEI</sequence>
<proteinExistence type="predicted"/>
<feature type="region of interest" description="Disordered" evidence="1">
    <location>
        <begin position="166"/>
        <end position="188"/>
    </location>
</feature>
<dbReference type="AlphaFoldDB" id="A0A9Q3K4I5"/>
<reference evidence="2" key="1">
    <citation type="submission" date="2021-03" db="EMBL/GenBank/DDBJ databases">
        <title>Draft genome sequence of rust myrtle Austropuccinia psidii MF-1, a brazilian biotype.</title>
        <authorList>
            <person name="Quecine M.C."/>
            <person name="Pachon D.M.R."/>
            <person name="Bonatelli M.L."/>
            <person name="Correr F.H."/>
            <person name="Franceschini L.M."/>
            <person name="Leite T.F."/>
            <person name="Margarido G.R.A."/>
            <person name="Almeida C.A."/>
            <person name="Ferrarezi J.A."/>
            <person name="Labate C.A."/>
        </authorList>
    </citation>
    <scope>NUCLEOTIDE SEQUENCE</scope>
    <source>
        <strain evidence="2">MF-1</strain>
    </source>
</reference>
<evidence type="ECO:0000313" key="3">
    <source>
        <dbReference type="Proteomes" id="UP000765509"/>
    </source>
</evidence>
<dbReference type="EMBL" id="AVOT02091492">
    <property type="protein sequence ID" value="MBW0573152.1"/>
    <property type="molecule type" value="Genomic_DNA"/>
</dbReference>
<protein>
    <submittedName>
        <fullName evidence="2">Uncharacterized protein</fullName>
    </submittedName>
</protein>
<keyword evidence="3" id="KW-1185">Reference proteome</keyword>
<comment type="caution">
    <text evidence="2">The sequence shown here is derived from an EMBL/GenBank/DDBJ whole genome shotgun (WGS) entry which is preliminary data.</text>
</comment>
<evidence type="ECO:0000256" key="1">
    <source>
        <dbReference type="SAM" id="MobiDB-lite"/>
    </source>
</evidence>
<accession>A0A9Q3K4I5</accession>
<organism evidence="2 3">
    <name type="scientific">Austropuccinia psidii MF-1</name>
    <dbReference type="NCBI Taxonomy" id="1389203"/>
    <lineage>
        <taxon>Eukaryota</taxon>
        <taxon>Fungi</taxon>
        <taxon>Dikarya</taxon>
        <taxon>Basidiomycota</taxon>
        <taxon>Pucciniomycotina</taxon>
        <taxon>Pucciniomycetes</taxon>
        <taxon>Pucciniales</taxon>
        <taxon>Sphaerophragmiaceae</taxon>
        <taxon>Austropuccinia</taxon>
    </lineage>
</organism>
<gene>
    <name evidence="2" type="ORF">O181_112867</name>
</gene>